<feature type="domain" description="ABC transmembrane type-1" evidence="9">
    <location>
        <begin position="17"/>
        <end position="204"/>
    </location>
</feature>
<dbReference type="NCBIfam" id="TIGR01726">
    <property type="entry name" value="HEQRo_perm_3TM"/>
    <property type="match status" value="1"/>
</dbReference>
<accession>A0AA96LEK6</accession>
<name>A0AA96LEK6_9BACL</name>
<dbReference type="CDD" id="cd06261">
    <property type="entry name" value="TM_PBP2"/>
    <property type="match status" value="1"/>
</dbReference>
<dbReference type="InterPro" id="IPR043429">
    <property type="entry name" value="ArtM/GltK/GlnP/TcyL/YhdX-like"/>
</dbReference>
<dbReference type="PROSITE" id="PS50928">
    <property type="entry name" value="ABC_TM1"/>
    <property type="match status" value="1"/>
</dbReference>
<dbReference type="AlphaFoldDB" id="A0AA96LEK6"/>
<dbReference type="GO" id="GO:0006865">
    <property type="term" value="P:amino acid transport"/>
    <property type="evidence" value="ECO:0007669"/>
    <property type="project" value="UniProtKB-KW"/>
</dbReference>
<dbReference type="SUPFAM" id="SSF161098">
    <property type="entry name" value="MetI-like"/>
    <property type="match status" value="1"/>
</dbReference>
<evidence type="ECO:0000256" key="1">
    <source>
        <dbReference type="ARBA" id="ARBA00004651"/>
    </source>
</evidence>
<dbReference type="PANTHER" id="PTHR30614:SF0">
    <property type="entry name" value="L-CYSTINE TRANSPORT SYSTEM PERMEASE PROTEIN TCYL"/>
    <property type="match status" value="1"/>
</dbReference>
<dbReference type="Proteomes" id="UP001305702">
    <property type="component" value="Chromosome"/>
</dbReference>
<sequence length="216" mass="23777">MDWSLITNYMPLYLKGALVTFQIALLSIVCATVLGYLIALMRLSPSKILQSLAFVYVWVFRGTPLLLVLFFFYYAAPFGLKLSAFSAGLLAMSLNSAAFKSEILRAGLLSVPKGQLEAAEAIGMSPIKKMIRVTIPQAVRLTIPPYINNCVILLKESAQVSIVTVPDLMLAAQRAYNSTYSPMETLGVAGVLYLTMSSALMLLQYFSEKKLRISTR</sequence>
<feature type="transmembrane region" description="Helical" evidence="8">
    <location>
        <begin position="186"/>
        <end position="206"/>
    </location>
</feature>
<dbReference type="GO" id="GO:0043190">
    <property type="term" value="C:ATP-binding cassette (ABC) transporter complex"/>
    <property type="evidence" value="ECO:0007669"/>
    <property type="project" value="InterPro"/>
</dbReference>
<evidence type="ECO:0000313" key="10">
    <source>
        <dbReference type="EMBL" id="WNQ12367.1"/>
    </source>
</evidence>
<evidence type="ECO:0000256" key="2">
    <source>
        <dbReference type="ARBA" id="ARBA00022448"/>
    </source>
</evidence>
<evidence type="ECO:0000259" key="9">
    <source>
        <dbReference type="PROSITE" id="PS50928"/>
    </source>
</evidence>
<dbReference type="Gene3D" id="1.10.3720.10">
    <property type="entry name" value="MetI-like"/>
    <property type="match status" value="1"/>
</dbReference>
<evidence type="ECO:0000313" key="11">
    <source>
        <dbReference type="Proteomes" id="UP001305702"/>
    </source>
</evidence>
<keyword evidence="3" id="KW-1003">Cell membrane</keyword>
<reference evidence="10 11" key="1">
    <citation type="submission" date="2022-02" db="EMBL/GenBank/DDBJ databases">
        <title>Paenibacillus sp. MBLB1776 Whole Genome Shotgun Sequencing.</title>
        <authorList>
            <person name="Hwang C.Y."/>
            <person name="Cho E.-S."/>
            <person name="Seo M.-J."/>
        </authorList>
    </citation>
    <scope>NUCLEOTIDE SEQUENCE [LARGE SCALE GENOMIC DNA]</scope>
    <source>
        <strain evidence="10 11">MBLB1776</strain>
    </source>
</reference>
<evidence type="ECO:0000256" key="7">
    <source>
        <dbReference type="ARBA" id="ARBA00023136"/>
    </source>
</evidence>
<evidence type="ECO:0000256" key="8">
    <source>
        <dbReference type="RuleBase" id="RU363032"/>
    </source>
</evidence>
<keyword evidence="7 8" id="KW-0472">Membrane</keyword>
<feature type="transmembrane region" description="Helical" evidence="8">
    <location>
        <begin position="53"/>
        <end position="76"/>
    </location>
</feature>
<comment type="similarity">
    <text evidence="8">Belongs to the binding-protein-dependent transport system permease family.</text>
</comment>
<dbReference type="EMBL" id="CP130318">
    <property type="protein sequence ID" value="WNQ12367.1"/>
    <property type="molecule type" value="Genomic_DNA"/>
</dbReference>
<dbReference type="PANTHER" id="PTHR30614">
    <property type="entry name" value="MEMBRANE COMPONENT OF AMINO ACID ABC TRANSPORTER"/>
    <property type="match status" value="1"/>
</dbReference>
<dbReference type="RefSeq" id="WP_315606144.1">
    <property type="nucleotide sequence ID" value="NZ_CP130318.1"/>
</dbReference>
<protein>
    <submittedName>
        <fullName evidence="10">Amino acid ABC transporter permease</fullName>
    </submittedName>
</protein>
<keyword evidence="4 8" id="KW-0812">Transmembrane</keyword>
<dbReference type="InterPro" id="IPR010065">
    <property type="entry name" value="AA_ABC_transptr_permease_3TM"/>
</dbReference>
<dbReference type="InterPro" id="IPR035906">
    <property type="entry name" value="MetI-like_sf"/>
</dbReference>
<keyword evidence="6 8" id="KW-1133">Transmembrane helix</keyword>
<comment type="subcellular location">
    <subcellularLocation>
        <location evidence="1 8">Cell membrane</location>
        <topology evidence="1 8">Multi-pass membrane protein</topology>
    </subcellularLocation>
</comment>
<evidence type="ECO:0000256" key="3">
    <source>
        <dbReference type="ARBA" id="ARBA00022475"/>
    </source>
</evidence>
<keyword evidence="11" id="KW-1185">Reference proteome</keyword>
<keyword evidence="5" id="KW-0029">Amino-acid transport</keyword>
<evidence type="ECO:0000256" key="6">
    <source>
        <dbReference type="ARBA" id="ARBA00022989"/>
    </source>
</evidence>
<evidence type="ECO:0000256" key="5">
    <source>
        <dbReference type="ARBA" id="ARBA00022970"/>
    </source>
</evidence>
<feature type="transmembrane region" description="Helical" evidence="8">
    <location>
        <begin position="20"/>
        <end position="41"/>
    </location>
</feature>
<dbReference type="GO" id="GO:0022857">
    <property type="term" value="F:transmembrane transporter activity"/>
    <property type="evidence" value="ECO:0007669"/>
    <property type="project" value="InterPro"/>
</dbReference>
<dbReference type="KEGG" id="paun:MJA45_04780"/>
<dbReference type="InterPro" id="IPR000515">
    <property type="entry name" value="MetI-like"/>
</dbReference>
<organism evidence="10 11">
    <name type="scientific">Paenibacillus aurantius</name>
    <dbReference type="NCBI Taxonomy" id="2918900"/>
    <lineage>
        <taxon>Bacteria</taxon>
        <taxon>Bacillati</taxon>
        <taxon>Bacillota</taxon>
        <taxon>Bacilli</taxon>
        <taxon>Bacillales</taxon>
        <taxon>Paenibacillaceae</taxon>
        <taxon>Paenibacillus</taxon>
    </lineage>
</organism>
<gene>
    <name evidence="10" type="ORF">MJA45_04780</name>
</gene>
<dbReference type="Pfam" id="PF00528">
    <property type="entry name" value="BPD_transp_1"/>
    <property type="match status" value="1"/>
</dbReference>
<evidence type="ECO:0000256" key="4">
    <source>
        <dbReference type="ARBA" id="ARBA00022692"/>
    </source>
</evidence>
<keyword evidence="2 8" id="KW-0813">Transport</keyword>
<proteinExistence type="inferred from homology"/>